<evidence type="ECO:0000256" key="1">
    <source>
        <dbReference type="ARBA" id="ARBA00022670"/>
    </source>
</evidence>
<feature type="domain" description="Peptidase M24" evidence="5">
    <location>
        <begin position="134"/>
        <end position="336"/>
    </location>
</feature>
<evidence type="ECO:0000256" key="2">
    <source>
        <dbReference type="ARBA" id="ARBA00022723"/>
    </source>
</evidence>
<keyword evidence="2" id="KW-0479">Metal-binding</keyword>
<dbReference type="InterPro" id="IPR000587">
    <property type="entry name" value="Creatinase_N"/>
</dbReference>
<dbReference type="Proteomes" id="UP000501926">
    <property type="component" value="Chromosome"/>
</dbReference>
<dbReference type="InterPro" id="IPR050659">
    <property type="entry name" value="Peptidase_M24B"/>
</dbReference>
<reference evidence="7" key="2">
    <citation type="submission" date="2006-01" db="EMBL/GenBank/DDBJ databases">
        <authorList>
            <person name="Genoscope"/>
        </authorList>
    </citation>
    <scope>NUCLEOTIDE SEQUENCE</scope>
</reference>
<dbReference type="Pfam" id="PF00557">
    <property type="entry name" value="Peptidase_M24"/>
    <property type="match status" value="1"/>
</dbReference>
<gene>
    <name evidence="7" type="primary">pepP</name>
    <name evidence="8" type="ORF">KsCSTR_28110</name>
    <name evidence="9" type="ORF">KSMBR1_3593</name>
    <name evidence="7" type="ORF">kuste2851</name>
</gene>
<dbReference type="Proteomes" id="UP000221734">
    <property type="component" value="Chromosome Kuenenia_stuttgartiensis_MBR1"/>
</dbReference>
<dbReference type="InterPro" id="IPR036005">
    <property type="entry name" value="Creatinase/aminopeptidase-like"/>
</dbReference>
<dbReference type="Gene3D" id="3.90.230.10">
    <property type="entry name" value="Creatinase/methionine aminopeptidase superfamily"/>
    <property type="match status" value="1"/>
</dbReference>
<name>Q1Q0S3_KUEST</name>
<proteinExistence type="predicted"/>
<dbReference type="InterPro" id="IPR000994">
    <property type="entry name" value="Pept_M24"/>
</dbReference>
<keyword evidence="4" id="KW-0482">Metalloprotease</keyword>
<evidence type="ECO:0000259" key="6">
    <source>
        <dbReference type="Pfam" id="PF01321"/>
    </source>
</evidence>
<reference evidence="10" key="4">
    <citation type="submission" date="2017-10" db="EMBL/GenBank/DDBJ databases">
        <authorList>
            <person name="Frank J."/>
        </authorList>
    </citation>
    <scope>NUCLEOTIDE SEQUENCE [LARGE SCALE GENOMIC DNA]</scope>
</reference>
<evidence type="ECO:0000256" key="4">
    <source>
        <dbReference type="ARBA" id="ARBA00023049"/>
    </source>
</evidence>
<dbReference type="GO" id="GO:0046872">
    <property type="term" value="F:metal ion binding"/>
    <property type="evidence" value="ECO:0007669"/>
    <property type="project" value="UniProtKB-KW"/>
</dbReference>
<dbReference type="EC" id="3.4.11.9" evidence="7 8"/>
<evidence type="ECO:0000313" key="8">
    <source>
        <dbReference type="EMBL" id="QII12190.1"/>
    </source>
</evidence>
<reference evidence="9" key="3">
    <citation type="submission" date="2017-10" db="EMBL/GenBank/DDBJ databases">
        <authorList>
            <person name="Banno H."/>
            <person name="Chua N.-H."/>
        </authorList>
    </citation>
    <scope>NUCLEOTIDE SEQUENCE [LARGE SCALE GENOMIC DNA]</scope>
    <source>
        <strain evidence="9">Kuenenia_mbr1_ru-nijmegen</strain>
    </source>
</reference>
<dbReference type="InterPro" id="IPR029149">
    <property type="entry name" value="Creatin/AminoP/Spt16_N"/>
</dbReference>
<dbReference type="EMBL" id="CP049055">
    <property type="protein sequence ID" value="QII12190.1"/>
    <property type="molecule type" value="Genomic_DNA"/>
</dbReference>
<keyword evidence="7" id="KW-0031">Aminopeptidase</keyword>
<reference evidence="8 11" key="5">
    <citation type="submission" date="2020-02" db="EMBL/GenBank/DDBJ databases">
        <title>Newly sequenced genome of strain CSTR1 showed variability in Candidatus Kuenenia stuttgartiensis genomes.</title>
        <authorList>
            <person name="Ding C."/>
            <person name="Adrian L."/>
        </authorList>
    </citation>
    <scope>NUCLEOTIDE SEQUENCE [LARGE SCALE GENOMIC DNA]</scope>
    <source>
        <strain evidence="8 11">CSTR1</strain>
    </source>
</reference>
<dbReference type="GO" id="GO:0006508">
    <property type="term" value="P:proteolysis"/>
    <property type="evidence" value="ECO:0007669"/>
    <property type="project" value="UniProtKB-KW"/>
</dbReference>
<keyword evidence="10" id="KW-1185">Reference proteome</keyword>
<evidence type="ECO:0000313" key="11">
    <source>
        <dbReference type="Proteomes" id="UP000501926"/>
    </source>
</evidence>
<evidence type="ECO:0000313" key="10">
    <source>
        <dbReference type="Proteomes" id="UP000221734"/>
    </source>
</evidence>
<dbReference type="GO" id="GO:0004177">
    <property type="term" value="F:aminopeptidase activity"/>
    <property type="evidence" value="ECO:0007669"/>
    <property type="project" value="UniProtKB-KW"/>
</dbReference>
<dbReference type="RefSeq" id="WP_099326583.1">
    <property type="nucleotide sequence ID" value="NZ_CP049055.1"/>
</dbReference>
<evidence type="ECO:0000256" key="3">
    <source>
        <dbReference type="ARBA" id="ARBA00022801"/>
    </source>
</evidence>
<dbReference type="CDD" id="cd01092">
    <property type="entry name" value="APP-like"/>
    <property type="match status" value="1"/>
</dbReference>
<keyword evidence="3 7" id="KW-0378">Hydrolase</keyword>
<keyword evidence="1" id="KW-0645">Protease</keyword>
<dbReference type="InterPro" id="IPR001131">
    <property type="entry name" value="Peptidase_M24B_aminopep-P_CS"/>
</dbReference>
<dbReference type="InterPro" id="IPR001714">
    <property type="entry name" value="Pept_M24_MAP"/>
</dbReference>
<dbReference type="SUPFAM" id="SSF53092">
    <property type="entry name" value="Creatinase/prolidase N-terminal domain"/>
    <property type="match status" value="1"/>
</dbReference>
<organism evidence="7">
    <name type="scientific">Kuenenia stuttgartiensis</name>
    <dbReference type="NCBI Taxonomy" id="174633"/>
    <lineage>
        <taxon>Bacteria</taxon>
        <taxon>Pseudomonadati</taxon>
        <taxon>Planctomycetota</taxon>
        <taxon>Candidatus Brocadiia</taxon>
        <taxon>Candidatus Brocadiales</taxon>
        <taxon>Candidatus Brocadiaceae</taxon>
        <taxon>Candidatus Kuenenia</taxon>
    </lineage>
</organism>
<dbReference type="Gene3D" id="3.40.350.10">
    <property type="entry name" value="Creatinase/prolidase N-terminal domain"/>
    <property type="match status" value="1"/>
</dbReference>
<dbReference type="PANTHER" id="PTHR46112:SF3">
    <property type="entry name" value="AMINOPEPTIDASE YPDF"/>
    <property type="match status" value="1"/>
</dbReference>
<dbReference type="Pfam" id="PF01321">
    <property type="entry name" value="Creatinase_N"/>
    <property type="match status" value="1"/>
</dbReference>
<dbReference type="PROSITE" id="PS00491">
    <property type="entry name" value="PROLINE_PEPTIDASE"/>
    <property type="match status" value="1"/>
</dbReference>
<protein>
    <submittedName>
        <fullName evidence="8">Putative Xaa-Pro aminopeptidase (X-Pro aminopeptidase aminopeptidase P II)</fullName>
    </submittedName>
    <submittedName>
        <fullName evidence="7">Similar to Xaa-Pro aminopeptidase (X-Pro aminopeptidase aminopeptidase P II)</fullName>
        <ecNumber evidence="7 8">3.4.11.9</ecNumber>
    </submittedName>
</protein>
<sequence length="355" mass="40089">MSLGEIKKKLEEDGVDGFLVTNEINIRYITNFKGSDSALLITPGSDYLFTDSRYIEQAHQDNPEIKIVERKISLTNSICGKIKQLKIKKLLVESLYISVDQFNEIKQRINNICMLTVKGIVENYRKQKTKDELEKIQKAIGIAEKAYTNVQSKIKYGITEKDIADILEYELRKQGAEKSSFDIICAVGKHASKPHARPSTTMIQRGDTVLIDWGARFQDYNSDLTRLKTMDRISPKFRRIYQIVLDAQYLAIGSIRPGVIAKKIDAVARGYIEKKGFGKYFGHGLGHGVGLEVHEAPFINRKSNEILKEGMVFTVEPGIYIPQWGGVRIEDLVLVTSTGCEVLSKLPKKLSDIDE</sequence>
<accession>Q1Q0S3</accession>
<dbReference type="EMBL" id="CT573071">
    <property type="protein sequence ID" value="CAJ73603.1"/>
    <property type="molecule type" value="Genomic_DNA"/>
</dbReference>
<evidence type="ECO:0000313" key="9">
    <source>
        <dbReference type="EMBL" id="SOH06066.1"/>
    </source>
</evidence>
<dbReference type="PANTHER" id="PTHR46112">
    <property type="entry name" value="AMINOPEPTIDASE"/>
    <property type="match status" value="1"/>
</dbReference>
<dbReference type="OrthoDB" id="9806388at2"/>
<dbReference type="AlphaFoldDB" id="Q1Q0S3"/>
<feature type="domain" description="Creatinase N-terminal" evidence="6">
    <location>
        <begin position="6"/>
        <end position="125"/>
    </location>
</feature>
<evidence type="ECO:0000313" key="7">
    <source>
        <dbReference type="EMBL" id="CAJ73603.1"/>
    </source>
</evidence>
<dbReference type="PRINTS" id="PR00599">
    <property type="entry name" value="MAPEPTIDASE"/>
</dbReference>
<reference evidence="7" key="1">
    <citation type="journal article" date="2006" name="Nature">
        <title>Deciphering the evolution and metabolism of an anammox bacterium from a community genome.</title>
        <authorList>
            <person name="Strous M."/>
            <person name="Pelletier E."/>
            <person name="Mangenot S."/>
            <person name="Rattei T."/>
            <person name="Lehner A."/>
            <person name="Taylor M.W."/>
            <person name="Horn M."/>
            <person name="Daims H."/>
            <person name="Bartol-Mavel D."/>
            <person name="Wincker P."/>
            <person name="Barbe V."/>
            <person name="Fonknechten N."/>
            <person name="Vallenet D."/>
            <person name="Segurens B."/>
            <person name="Schenowitz-Truong C."/>
            <person name="Medigue C."/>
            <person name="Collingro A."/>
            <person name="Snel B."/>
            <person name="Dutilh B.E."/>
            <person name="OpDenCamp H.J.M."/>
            <person name="vanDerDrift C."/>
            <person name="Cirpus I."/>
            <person name="vanDePas-Schoonen K.T."/>
            <person name="Harhangi H.R."/>
            <person name="vanNiftrik L."/>
            <person name="Schmid M."/>
            <person name="Keltjens J."/>
            <person name="vanDeVossenberg J."/>
            <person name="Kartal B."/>
            <person name="Meier H."/>
            <person name="Frishman D."/>
            <person name="Huynen M.A."/>
            <person name="Mewes H."/>
            <person name="Weissenbach J."/>
            <person name="Jetten M.S.M."/>
            <person name="Wagner M."/>
            <person name="LePaslier D."/>
        </authorList>
    </citation>
    <scope>NUCLEOTIDE SEQUENCE</scope>
</reference>
<dbReference type="SUPFAM" id="SSF55920">
    <property type="entry name" value="Creatinase/aminopeptidase"/>
    <property type="match status" value="1"/>
</dbReference>
<dbReference type="GO" id="GO:0008235">
    <property type="term" value="F:metalloexopeptidase activity"/>
    <property type="evidence" value="ECO:0007669"/>
    <property type="project" value="UniProtKB-ARBA"/>
</dbReference>
<evidence type="ECO:0000259" key="5">
    <source>
        <dbReference type="Pfam" id="PF00557"/>
    </source>
</evidence>
<dbReference type="KEGG" id="kst:KSMBR1_3593"/>
<dbReference type="EMBL" id="LT934425">
    <property type="protein sequence ID" value="SOH06066.1"/>
    <property type="molecule type" value="Genomic_DNA"/>
</dbReference>